<dbReference type="Proteomes" id="UP001497516">
    <property type="component" value="Chromosome 7"/>
</dbReference>
<proteinExistence type="predicted"/>
<dbReference type="EMBL" id="OZ034820">
    <property type="protein sequence ID" value="CAL1404270.1"/>
    <property type="molecule type" value="Genomic_DNA"/>
</dbReference>
<evidence type="ECO:0000313" key="2">
    <source>
        <dbReference type="Proteomes" id="UP001497516"/>
    </source>
</evidence>
<keyword evidence="2" id="KW-1185">Reference proteome</keyword>
<name>A0AAV2G3U0_9ROSI</name>
<reference evidence="1 2" key="1">
    <citation type="submission" date="2024-04" db="EMBL/GenBank/DDBJ databases">
        <authorList>
            <person name="Fracassetti M."/>
        </authorList>
    </citation>
    <scope>NUCLEOTIDE SEQUENCE [LARGE SCALE GENOMIC DNA]</scope>
</reference>
<protein>
    <submittedName>
        <fullName evidence="1">Uncharacterized protein</fullName>
    </submittedName>
</protein>
<dbReference type="AlphaFoldDB" id="A0AAV2G3U0"/>
<accession>A0AAV2G3U0</accession>
<sequence length="91" mass="10637">MLMSFLTWWGRRSSPGPLPFNSFWADVLRRRFILLGLLSTDEIRLSFFFFFLPPPPQDFEEKLGSGISIALDIFPNSRTRYTNCPLLPAFY</sequence>
<gene>
    <name evidence="1" type="ORF">LTRI10_LOCUS44140</name>
</gene>
<organism evidence="1 2">
    <name type="scientific">Linum trigynum</name>
    <dbReference type="NCBI Taxonomy" id="586398"/>
    <lineage>
        <taxon>Eukaryota</taxon>
        <taxon>Viridiplantae</taxon>
        <taxon>Streptophyta</taxon>
        <taxon>Embryophyta</taxon>
        <taxon>Tracheophyta</taxon>
        <taxon>Spermatophyta</taxon>
        <taxon>Magnoliopsida</taxon>
        <taxon>eudicotyledons</taxon>
        <taxon>Gunneridae</taxon>
        <taxon>Pentapetalae</taxon>
        <taxon>rosids</taxon>
        <taxon>fabids</taxon>
        <taxon>Malpighiales</taxon>
        <taxon>Linaceae</taxon>
        <taxon>Linum</taxon>
    </lineage>
</organism>
<evidence type="ECO:0000313" key="1">
    <source>
        <dbReference type="EMBL" id="CAL1404270.1"/>
    </source>
</evidence>